<evidence type="ECO:0000259" key="2">
    <source>
        <dbReference type="Pfam" id="PF00437"/>
    </source>
</evidence>
<dbReference type="PANTHER" id="PTHR30486">
    <property type="entry name" value="TWITCHING MOTILITY PROTEIN PILT"/>
    <property type="match status" value="1"/>
</dbReference>
<dbReference type="KEGG" id="bfa:Bfae_20420"/>
<evidence type="ECO:0000256" key="1">
    <source>
        <dbReference type="ARBA" id="ARBA00006611"/>
    </source>
</evidence>
<dbReference type="Gene3D" id="3.30.450.380">
    <property type="match status" value="1"/>
</dbReference>
<dbReference type="STRING" id="446465.Bfae_20420"/>
<dbReference type="Proteomes" id="UP000001919">
    <property type="component" value="Chromosome"/>
</dbReference>
<dbReference type="CDD" id="cd01130">
    <property type="entry name" value="VirB11-like_ATPase"/>
    <property type="match status" value="1"/>
</dbReference>
<evidence type="ECO:0000313" key="4">
    <source>
        <dbReference type="Proteomes" id="UP000001919"/>
    </source>
</evidence>
<dbReference type="AlphaFoldDB" id="C7ME42"/>
<dbReference type="InterPro" id="IPR050921">
    <property type="entry name" value="T4SS_GSP_E_ATPase"/>
</dbReference>
<sequence length="408" mass="44418">MDAATIIESESRELIRRRGLDVRADQLEPLIREVMSDYDRRSSSGEVPVLRDDDETMVAEVAARIGGFGPLQEMLDDPAIEEIWLNSPSQVFCARNGRSELTTIVLSDTEVRGIVERMLVSSGRRLDMSTPFVDALLPDGSRLHVVIPSVTRAHWAINIRKFVAKAYDLQGLVALGSLTQQAADFLDAAIASGLNVVASGATGAGKTTLLRCLARSVGPRERVVTIEEVFELNLALRDVVAMQTRQANLEGTGEITMRRLVKEALRMRPSRIIVGEVREAESLDMLIALNSGLPGLASIHANSARDAVTKLCTLPLLAGENVSSRFVVPTVASAIDLVVHLDMFADGRRRVREIIGLSGRIEDDIIEISDVFSLRGDRLVRGDGHPPHPDRFVRAGHDLSELLGGVAA</sequence>
<evidence type="ECO:0000313" key="3">
    <source>
        <dbReference type="EMBL" id="ACU85849.1"/>
    </source>
</evidence>
<dbReference type="GO" id="GO:0016887">
    <property type="term" value="F:ATP hydrolysis activity"/>
    <property type="evidence" value="ECO:0007669"/>
    <property type="project" value="InterPro"/>
</dbReference>
<accession>C7ME42</accession>
<proteinExistence type="inferred from homology"/>
<feature type="domain" description="Bacterial type II secretion system protein E" evidence="2">
    <location>
        <begin position="68"/>
        <end position="339"/>
    </location>
</feature>
<dbReference type="OrthoDB" id="9810761at2"/>
<protein>
    <submittedName>
        <fullName evidence="3">Flp pilus assembly protein, ATPase CpaF</fullName>
    </submittedName>
</protein>
<keyword evidence="4" id="KW-1185">Reference proteome</keyword>
<name>C7ME42_BRAFD</name>
<dbReference type="InterPro" id="IPR027417">
    <property type="entry name" value="P-loop_NTPase"/>
</dbReference>
<dbReference type="HOGENOM" id="CLU_005379_4_1_11"/>
<dbReference type="Gene3D" id="3.40.50.300">
    <property type="entry name" value="P-loop containing nucleotide triphosphate hydrolases"/>
    <property type="match status" value="1"/>
</dbReference>
<dbReference type="eggNOG" id="COG4962">
    <property type="taxonomic scope" value="Bacteria"/>
</dbReference>
<reference evidence="3 4" key="1">
    <citation type="journal article" date="2009" name="Stand. Genomic Sci.">
        <title>Complete genome sequence of Brachybacterium faecium type strain (Schefferle 6-10).</title>
        <authorList>
            <person name="Lapidus A."/>
            <person name="Pukall R."/>
            <person name="Labuttii K."/>
            <person name="Copeland A."/>
            <person name="Del Rio T.G."/>
            <person name="Nolan M."/>
            <person name="Chen F."/>
            <person name="Lucas S."/>
            <person name="Tice H."/>
            <person name="Cheng J.F."/>
            <person name="Bruce D."/>
            <person name="Goodwin L."/>
            <person name="Pitluck S."/>
            <person name="Rohde M."/>
            <person name="Goker M."/>
            <person name="Pati A."/>
            <person name="Ivanova N."/>
            <person name="Mavrommatis K."/>
            <person name="Chen A."/>
            <person name="Palaniappan K."/>
            <person name="D'haeseleer P."/>
            <person name="Chain P."/>
            <person name="Bristow J."/>
            <person name="Eisen J.A."/>
            <person name="Markowitz V."/>
            <person name="Hugenholtz P."/>
            <person name="Kyrpides N.C."/>
            <person name="Klenk H.P."/>
        </authorList>
    </citation>
    <scope>NUCLEOTIDE SEQUENCE [LARGE SCALE GENOMIC DNA]</scope>
    <source>
        <strain evidence="4">ATCC 43885 / DSM 4810 / JCM 11609 / LMG 19847 / NBRC 14762 / NCIMB 9860 / 6-10</strain>
    </source>
</reference>
<dbReference type="PANTHER" id="PTHR30486:SF6">
    <property type="entry name" value="TYPE IV PILUS RETRACTATION ATPASE PILT"/>
    <property type="match status" value="1"/>
</dbReference>
<dbReference type="EMBL" id="CP001643">
    <property type="protein sequence ID" value="ACU85849.1"/>
    <property type="molecule type" value="Genomic_DNA"/>
</dbReference>
<dbReference type="SUPFAM" id="SSF52540">
    <property type="entry name" value="P-loop containing nucleoside triphosphate hydrolases"/>
    <property type="match status" value="1"/>
</dbReference>
<dbReference type="InterPro" id="IPR001482">
    <property type="entry name" value="T2SS/T4SS_dom"/>
</dbReference>
<comment type="similarity">
    <text evidence="1">Belongs to the GSP E family.</text>
</comment>
<organism evidence="3 4">
    <name type="scientific">Brachybacterium faecium (strain ATCC 43885 / DSM 4810 / JCM 11609 / LMG 19847 / NBRC 14762 / NCIMB 9860 / 6-10)</name>
    <dbReference type="NCBI Taxonomy" id="446465"/>
    <lineage>
        <taxon>Bacteria</taxon>
        <taxon>Bacillati</taxon>
        <taxon>Actinomycetota</taxon>
        <taxon>Actinomycetes</taxon>
        <taxon>Micrococcales</taxon>
        <taxon>Dermabacteraceae</taxon>
        <taxon>Brachybacterium</taxon>
    </lineage>
</organism>
<gene>
    <name evidence="3" type="ordered locus">Bfae_20420</name>
</gene>
<dbReference type="PATRIC" id="fig|446465.5.peg.2025"/>
<dbReference type="Pfam" id="PF00437">
    <property type="entry name" value="T2SSE"/>
    <property type="match status" value="1"/>
</dbReference>